<proteinExistence type="predicted"/>
<dbReference type="GO" id="GO:0016847">
    <property type="term" value="F:1-aminocyclopropane-1-carboxylate synthase activity"/>
    <property type="evidence" value="ECO:0007669"/>
    <property type="project" value="UniProtKB-EC"/>
</dbReference>
<name>B9RBW1_RICCO</name>
<dbReference type="Gene3D" id="3.40.640.10">
    <property type="entry name" value="Type I PLP-dependent aspartate aminotransferase-like (Major domain)"/>
    <property type="match status" value="1"/>
</dbReference>
<gene>
    <name evidence="6" type="ORF">RCOM_1681460</name>
</gene>
<dbReference type="InterPro" id="IPR015422">
    <property type="entry name" value="PyrdxlP-dep_Trfase_small"/>
</dbReference>
<dbReference type="GO" id="GO:0008793">
    <property type="term" value="F:aromatic-amino-acid transaminase activity"/>
    <property type="evidence" value="ECO:0000318"/>
    <property type="project" value="GO_Central"/>
</dbReference>
<evidence type="ECO:0000256" key="4">
    <source>
        <dbReference type="SAM" id="Phobius"/>
    </source>
</evidence>
<dbReference type="GO" id="GO:0004069">
    <property type="term" value="F:L-aspartate:2-oxoglutarate aminotransferase activity"/>
    <property type="evidence" value="ECO:0000318"/>
    <property type="project" value="GO_Central"/>
</dbReference>
<reference evidence="7" key="1">
    <citation type="journal article" date="2010" name="Nat. Biotechnol.">
        <title>Draft genome sequence of the oilseed species Ricinus communis.</title>
        <authorList>
            <person name="Chan A.P."/>
            <person name="Crabtree J."/>
            <person name="Zhao Q."/>
            <person name="Lorenzi H."/>
            <person name="Orvis J."/>
            <person name="Puiu D."/>
            <person name="Melake-Berhan A."/>
            <person name="Jones K.M."/>
            <person name="Redman J."/>
            <person name="Chen G."/>
            <person name="Cahoon E.B."/>
            <person name="Gedil M."/>
            <person name="Stanke M."/>
            <person name="Haas B.J."/>
            <person name="Wortman J.R."/>
            <person name="Fraser-Liggett C.M."/>
            <person name="Ravel J."/>
            <person name="Rabinowicz P.D."/>
        </authorList>
    </citation>
    <scope>NUCLEOTIDE SEQUENCE [LARGE SCALE GENOMIC DNA]</scope>
    <source>
        <strain evidence="7">cv. Hale</strain>
    </source>
</reference>
<keyword evidence="4" id="KW-0812">Transmembrane</keyword>
<dbReference type="FunCoup" id="B9RBW1">
    <property type="interactions" value="152"/>
</dbReference>
<evidence type="ECO:0000313" key="7">
    <source>
        <dbReference type="Proteomes" id="UP000008311"/>
    </source>
</evidence>
<evidence type="ECO:0000313" key="6">
    <source>
        <dbReference type="EMBL" id="EEF51032.1"/>
    </source>
</evidence>
<feature type="transmembrane region" description="Helical" evidence="4">
    <location>
        <begin position="48"/>
        <end position="67"/>
    </location>
</feature>
<dbReference type="SUPFAM" id="SSF53383">
    <property type="entry name" value="PLP-dependent transferases"/>
    <property type="match status" value="1"/>
</dbReference>
<accession>B9RBW1</accession>
<feature type="region of interest" description="Disordered" evidence="3">
    <location>
        <begin position="73"/>
        <end position="130"/>
    </location>
</feature>
<dbReference type="CDD" id="cd00609">
    <property type="entry name" value="AAT_like"/>
    <property type="match status" value="1"/>
</dbReference>
<dbReference type="GO" id="GO:0030170">
    <property type="term" value="F:pyridoxal phosphate binding"/>
    <property type="evidence" value="ECO:0007669"/>
    <property type="project" value="InterPro"/>
</dbReference>
<dbReference type="Proteomes" id="UP000008311">
    <property type="component" value="Unassembled WGS sequence"/>
</dbReference>
<feature type="region of interest" description="Disordered" evidence="3">
    <location>
        <begin position="1"/>
        <end position="30"/>
    </location>
</feature>
<dbReference type="AlphaFoldDB" id="B9RBW1"/>
<evidence type="ECO:0000259" key="5">
    <source>
        <dbReference type="Pfam" id="PF00155"/>
    </source>
</evidence>
<dbReference type="GO" id="GO:0006520">
    <property type="term" value="P:amino acid metabolic process"/>
    <property type="evidence" value="ECO:0000318"/>
    <property type="project" value="GO_Central"/>
</dbReference>
<keyword evidence="6" id="KW-0456">Lyase</keyword>
<dbReference type="InterPro" id="IPR015421">
    <property type="entry name" value="PyrdxlP-dep_Trfase_major"/>
</dbReference>
<dbReference type="Gene3D" id="3.90.1150.10">
    <property type="entry name" value="Aspartate Aminotransferase, domain 1"/>
    <property type="match status" value="1"/>
</dbReference>
<dbReference type="PRINTS" id="PR00753">
    <property type="entry name" value="ACCSYNTHASE"/>
</dbReference>
<dbReference type="EMBL" id="EQ973774">
    <property type="protein sequence ID" value="EEF51032.1"/>
    <property type="molecule type" value="Genomic_DNA"/>
</dbReference>
<feature type="compositionally biased region" description="Polar residues" evidence="3">
    <location>
        <begin position="87"/>
        <end position="98"/>
    </location>
</feature>
<dbReference type="InParanoid" id="B9RBW1"/>
<comment type="subunit">
    <text evidence="1">Homodimer.</text>
</comment>
<dbReference type="InterPro" id="IPR050478">
    <property type="entry name" value="Ethylene_sulfur-biosynth"/>
</dbReference>
<dbReference type="eggNOG" id="KOG0256">
    <property type="taxonomic scope" value="Eukaryota"/>
</dbReference>
<dbReference type="EC" id="4.4.1.14" evidence="6"/>
<evidence type="ECO:0000256" key="3">
    <source>
        <dbReference type="SAM" id="MobiDB-lite"/>
    </source>
</evidence>
<dbReference type="PANTHER" id="PTHR43795:SF85">
    <property type="entry name" value="AMINOTRANSFERASE ACS10-RELATED"/>
    <property type="match status" value="1"/>
</dbReference>
<keyword evidence="7" id="KW-1185">Reference proteome</keyword>
<organism evidence="6 7">
    <name type="scientific">Ricinus communis</name>
    <name type="common">Castor bean</name>
    <dbReference type="NCBI Taxonomy" id="3988"/>
    <lineage>
        <taxon>Eukaryota</taxon>
        <taxon>Viridiplantae</taxon>
        <taxon>Streptophyta</taxon>
        <taxon>Embryophyta</taxon>
        <taxon>Tracheophyta</taxon>
        <taxon>Spermatophyta</taxon>
        <taxon>Magnoliopsida</taxon>
        <taxon>eudicotyledons</taxon>
        <taxon>Gunneridae</taxon>
        <taxon>Pentapetalae</taxon>
        <taxon>rosids</taxon>
        <taxon>fabids</taxon>
        <taxon>Malpighiales</taxon>
        <taxon>Euphorbiaceae</taxon>
        <taxon>Acalyphoideae</taxon>
        <taxon>Acalypheae</taxon>
        <taxon>Ricinus</taxon>
    </lineage>
</organism>
<dbReference type="STRING" id="3988.B9RBW1"/>
<keyword evidence="4" id="KW-0472">Membrane</keyword>
<keyword evidence="2" id="KW-0663">Pyridoxal phosphate</keyword>
<protein>
    <submittedName>
        <fullName evidence="6">Acc synthase, putative</fullName>
        <ecNumber evidence="6">4.4.1.14</ecNumber>
    </submittedName>
</protein>
<dbReference type="InterPro" id="IPR004839">
    <property type="entry name" value="Aminotransferase_I/II_large"/>
</dbReference>
<feature type="domain" description="Aminotransferase class I/classII large" evidence="5">
    <location>
        <begin position="164"/>
        <end position="545"/>
    </location>
</feature>
<dbReference type="PANTHER" id="PTHR43795">
    <property type="entry name" value="BIFUNCTIONAL ASPARTATE AMINOTRANSFERASE AND GLUTAMATE/ASPARTATE-PREPHENATE AMINOTRANSFERASE-RELATED"/>
    <property type="match status" value="1"/>
</dbReference>
<evidence type="ECO:0000256" key="1">
    <source>
        <dbReference type="ARBA" id="ARBA00011738"/>
    </source>
</evidence>
<evidence type="ECO:0000256" key="2">
    <source>
        <dbReference type="ARBA" id="ARBA00022898"/>
    </source>
</evidence>
<feature type="compositionally biased region" description="Low complexity" evidence="3">
    <location>
        <begin position="113"/>
        <end position="130"/>
    </location>
</feature>
<keyword evidence="4" id="KW-1133">Transmembrane helix</keyword>
<feature type="compositionally biased region" description="Polar residues" evidence="3">
    <location>
        <begin position="7"/>
        <end position="18"/>
    </location>
</feature>
<dbReference type="InterPro" id="IPR015424">
    <property type="entry name" value="PyrdxlP-dep_Trfase"/>
</dbReference>
<dbReference type="KEGG" id="rcu:8272461"/>
<dbReference type="OrthoDB" id="691673at2759"/>
<sequence>MTRTRTRLFQSRTPEPDNTTTSTTTSTGGGTAMRIIVPLQGVVQGRGGLFLGSVIPCALFYFLQLYLKRFRTDDEQPDSSSDDPNSHTQTAPSLSGSEGQLMELSGFHRSSSRNHISPRSPSRPPYISSRANGIVKSGDWVYSVGLRKVVEDPYDEFGNPNGVIQVGLAENKLNLDLVEEWLVENARGAILGGGAGEELSITGIANYQPCDGLMKLKVAVADFMSQIMEKEVPFDPSQIVLTAGETPAIEMLSFCLADAGNAFLVPTPYCPGFDRDVKWRTGVDIIPVPCRSADNFNLSITALDRAFNQAKKRGLKVRGIIFSNPSHPVGNLLNREALYSLLDFAREKNIHIVCNEIFAGSTYGNEEFVSMAELIDLEDSDRDRVHIVYALSKDLSLPGFKVGVIFSSNENVVAAAKKLTRFSSISAPTHRLLISMLSDIKFVRDIIQTNRNRLQKMYVAFAAGLKQLGIKCIKSNGGFYCWADMSELISSYSEKGELELWDKLLNSAKLNATPGSSCHCIEPGWFGFCFTTLTERDIPVVMDRIRKIAETCKSLS</sequence>
<dbReference type="Pfam" id="PF00155">
    <property type="entry name" value="Aminotran_1_2"/>
    <property type="match status" value="1"/>
</dbReference>